<keyword evidence="1" id="KW-0808">Transferase</keyword>
<dbReference type="RefSeq" id="WP_111370729.1">
    <property type="nucleotide sequence ID" value="NZ_CP029480.1"/>
</dbReference>
<dbReference type="PANTHER" id="PTHR21015">
    <property type="entry name" value="UDP-N-ACETYLGLUCOSAMINE--N-ACETYLMURAMYL-(PENTAPEPTIDE) PYROPHOSPHORYL-UNDECAPRENOL N-ACETYLGLUCOSAMINE TRANSFERASE 1"/>
    <property type="match status" value="1"/>
</dbReference>
<dbReference type="OrthoDB" id="9793805at2"/>
<reference evidence="1 2" key="1">
    <citation type="submission" date="2018-05" db="EMBL/GenBank/DDBJ databases">
        <title>Complete genome sequence of Arcticibacterium luteifluviistationis SM1504T, a cytophagaceae bacterium isolated from Arctic surface seawater.</title>
        <authorList>
            <person name="Li Y."/>
            <person name="Qin Q.-L."/>
        </authorList>
    </citation>
    <scope>NUCLEOTIDE SEQUENCE [LARGE SCALE GENOMIC DNA]</scope>
    <source>
        <strain evidence="1 2">SM1504</strain>
    </source>
</reference>
<dbReference type="EMBL" id="CP029480">
    <property type="protein sequence ID" value="AWV97627.1"/>
    <property type="molecule type" value="Genomic_DNA"/>
</dbReference>
<proteinExistence type="predicted"/>
<gene>
    <name evidence="1" type="ORF">DJ013_05390</name>
</gene>
<dbReference type="Gene3D" id="3.40.50.2000">
    <property type="entry name" value="Glycogen Phosphorylase B"/>
    <property type="match status" value="1"/>
</dbReference>
<dbReference type="Proteomes" id="UP000249873">
    <property type="component" value="Chromosome"/>
</dbReference>
<dbReference type="AlphaFoldDB" id="A0A2Z4G8T5"/>
<sequence>MRIAFIVQGEGRGHITQAISLFQQLQGSKHTVVACLVGMIKKDNFSSTIEHEIDAKVHYFSSPNLIYNQAGKGLSLKATLIQNLKKLPEHNKSLHKLKGWMDKYQPDLIINFYDFLAGVYQLRFPNSAPPMICVGHQYLLLHKEFVFPKKKVVDRILVNLNSRFTALRAKKMLALSLSPYENHKNIVSIPPLIRQSALSEPTSQHKYYVAYMTNPALLSQLSDWHLNHTDVEIHCFIKCDQEQEVTQSHKNLFIHKLDAKKFLRLMANAKGLITTAGFEAVCEAIYYGKPVMMVPVPNHFEQACNALDASRFGAGISQESFNLDKFLTYTSEFESPMVPFKNWLAEGKSKLIAELDSFEQILSLKQA</sequence>
<dbReference type="PANTHER" id="PTHR21015:SF22">
    <property type="entry name" value="GLYCOSYLTRANSFERASE"/>
    <property type="match status" value="1"/>
</dbReference>
<protein>
    <submittedName>
        <fullName evidence="1">Glycosyl transferase</fullName>
    </submittedName>
</protein>
<dbReference type="KEGG" id="als:DJ013_05390"/>
<dbReference type="Pfam" id="PF13528">
    <property type="entry name" value="Glyco_trans_1_3"/>
    <property type="match status" value="1"/>
</dbReference>
<keyword evidence="2" id="KW-1185">Reference proteome</keyword>
<name>A0A2Z4G8T5_9BACT</name>
<dbReference type="GO" id="GO:0016757">
    <property type="term" value="F:glycosyltransferase activity"/>
    <property type="evidence" value="ECO:0007669"/>
    <property type="project" value="TreeGrafter"/>
</dbReference>
<accession>A0A2Z4G8T5</accession>
<dbReference type="SUPFAM" id="SSF53756">
    <property type="entry name" value="UDP-Glycosyltransferase/glycogen phosphorylase"/>
    <property type="match status" value="1"/>
</dbReference>
<evidence type="ECO:0000313" key="1">
    <source>
        <dbReference type="EMBL" id="AWV97627.1"/>
    </source>
</evidence>
<evidence type="ECO:0000313" key="2">
    <source>
        <dbReference type="Proteomes" id="UP000249873"/>
    </source>
</evidence>
<organism evidence="1 2">
    <name type="scientific">Arcticibacterium luteifluviistationis</name>
    <dbReference type="NCBI Taxonomy" id="1784714"/>
    <lineage>
        <taxon>Bacteria</taxon>
        <taxon>Pseudomonadati</taxon>
        <taxon>Bacteroidota</taxon>
        <taxon>Cytophagia</taxon>
        <taxon>Cytophagales</taxon>
        <taxon>Leadbetterellaceae</taxon>
        <taxon>Arcticibacterium</taxon>
    </lineage>
</organism>